<dbReference type="InterPro" id="IPR020579">
    <property type="entry name" value="Exonuc_VII_lsu_C"/>
</dbReference>
<dbReference type="AlphaFoldDB" id="A0A955ECT0"/>
<organism evidence="9 10">
    <name type="scientific">candidate division WWE3 bacterium</name>
    <dbReference type="NCBI Taxonomy" id="2053526"/>
    <lineage>
        <taxon>Bacteria</taxon>
        <taxon>Katanobacteria</taxon>
    </lineage>
</organism>
<dbReference type="PANTHER" id="PTHR30008:SF0">
    <property type="entry name" value="EXODEOXYRIBONUCLEASE 7 LARGE SUBUNIT"/>
    <property type="match status" value="1"/>
</dbReference>
<name>A0A955ECT0_UNCKA</name>
<evidence type="ECO:0000313" key="9">
    <source>
        <dbReference type="EMBL" id="MCA9308577.1"/>
    </source>
</evidence>
<reference evidence="9" key="1">
    <citation type="submission" date="2020-04" db="EMBL/GenBank/DDBJ databases">
        <authorList>
            <person name="Zhang T."/>
        </authorList>
    </citation>
    <scope>NUCLEOTIDE SEQUENCE</scope>
    <source>
        <strain evidence="9">HKST-UBA79</strain>
    </source>
</reference>
<comment type="similarity">
    <text evidence="5 6">Belongs to the XseA family.</text>
</comment>
<dbReference type="GO" id="GO:0008855">
    <property type="term" value="F:exodeoxyribonuclease VII activity"/>
    <property type="evidence" value="ECO:0007669"/>
    <property type="project" value="UniProtKB-UniRule"/>
</dbReference>
<accession>A0A955ECT0</accession>
<keyword evidence="2 5" id="KW-0540">Nuclease</keyword>
<dbReference type="InterPro" id="IPR003753">
    <property type="entry name" value="Exonuc_VII_L"/>
</dbReference>
<dbReference type="EMBL" id="JAGQNX010000110">
    <property type="protein sequence ID" value="MCA9308577.1"/>
    <property type="molecule type" value="Genomic_DNA"/>
</dbReference>
<gene>
    <name evidence="5 9" type="primary">xseA</name>
    <name evidence="9" type="ORF">KC980_03620</name>
</gene>
<evidence type="ECO:0000256" key="3">
    <source>
        <dbReference type="ARBA" id="ARBA00022801"/>
    </source>
</evidence>
<dbReference type="InterPro" id="IPR025824">
    <property type="entry name" value="OB-fold_nuc-bd_dom"/>
</dbReference>
<evidence type="ECO:0000259" key="7">
    <source>
        <dbReference type="Pfam" id="PF02601"/>
    </source>
</evidence>
<comment type="function">
    <text evidence="5">Bidirectionally degrades single-stranded DNA into large acid-insoluble oligonucleotides, which are then degraded further into small acid-soluble oligonucleotides.</text>
</comment>
<evidence type="ECO:0000256" key="2">
    <source>
        <dbReference type="ARBA" id="ARBA00022722"/>
    </source>
</evidence>
<comment type="subunit">
    <text evidence="5">Heterooligomer composed of large and small subunits.</text>
</comment>
<evidence type="ECO:0000259" key="8">
    <source>
        <dbReference type="Pfam" id="PF13742"/>
    </source>
</evidence>
<dbReference type="GO" id="GO:0005737">
    <property type="term" value="C:cytoplasm"/>
    <property type="evidence" value="ECO:0007669"/>
    <property type="project" value="UniProtKB-SubCell"/>
</dbReference>
<dbReference type="GO" id="GO:0009318">
    <property type="term" value="C:exodeoxyribonuclease VII complex"/>
    <property type="evidence" value="ECO:0007669"/>
    <property type="project" value="UniProtKB-UniRule"/>
</dbReference>
<dbReference type="PANTHER" id="PTHR30008">
    <property type="entry name" value="EXODEOXYRIBONUCLEASE 7 LARGE SUBUNIT"/>
    <property type="match status" value="1"/>
</dbReference>
<dbReference type="Proteomes" id="UP000740557">
    <property type="component" value="Unassembled WGS sequence"/>
</dbReference>
<keyword evidence="1 5" id="KW-0963">Cytoplasm</keyword>
<comment type="caution">
    <text evidence="9">The sequence shown here is derived from an EMBL/GenBank/DDBJ whole genome shotgun (WGS) entry which is preliminary data.</text>
</comment>
<dbReference type="NCBIfam" id="TIGR00237">
    <property type="entry name" value="xseA"/>
    <property type="match status" value="1"/>
</dbReference>
<sequence length="395" mass="44139">MEFDYTELTLTVGQYLDNVNEILKQIPTSITGEVTEFTDRGNTIFFTLSDKNEQAILSCLIWKFKFNKLGITLEEGMEVKITGTANMYKPSGRFSFVADTIVPQGEGALKKAYEQLKLKLTEKGYFDASRKRELPNYIEHVGLITADKSDAKKDFETHLGKYGYKIYFQDVRVEGVNAIDNVVNAITSLNQSTYPIEVIVLTRGGGSLESLQAFNSEAVAKAIYGSKIPVISAIGHENDVSISDLVADIRASTPTDAGKIISADWREAQEKLATYQNNFVYFFQNNQIDKAKQATTGLITSVVILGQTVEVYKNKLQYNMLNMFRLSDLWTVKFVKELEANQKLLAANDPLLKLQQGYSITRDLKGNIIRNAKTIKEGEQIETQLGEGVLKSVVS</sequence>
<evidence type="ECO:0000256" key="1">
    <source>
        <dbReference type="ARBA" id="ARBA00022490"/>
    </source>
</evidence>
<keyword evidence="3 5" id="KW-0378">Hydrolase</keyword>
<dbReference type="HAMAP" id="MF_00378">
    <property type="entry name" value="Exonuc_7_L"/>
    <property type="match status" value="1"/>
</dbReference>
<dbReference type="EC" id="3.1.11.6" evidence="5"/>
<feature type="domain" description="Exonuclease VII large subunit C-terminal" evidence="7">
    <location>
        <begin position="125"/>
        <end position="317"/>
    </location>
</feature>
<dbReference type="CDD" id="cd04489">
    <property type="entry name" value="ExoVII_LU_OBF"/>
    <property type="match status" value="1"/>
</dbReference>
<evidence type="ECO:0000256" key="6">
    <source>
        <dbReference type="RuleBase" id="RU004355"/>
    </source>
</evidence>
<dbReference type="GO" id="GO:0003676">
    <property type="term" value="F:nucleic acid binding"/>
    <property type="evidence" value="ECO:0007669"/>
    <property type="project" value="InterPro"/>
</dbReference>
<reference evidence="9" key="2">
    <citation type="journal article" date="2021" name="Microbiome">
        <title>Successional dynamics and alternative stable states in a saline activated sludge microbial community over 9 years.</title>
        <authorList>
            <person name="Wang Y."/>
            <person name="Ye J."/>
            <person name="Ju F."/>
            <person name="Liu L."/>
            <person name="Boyd J.A."/>
            <person name="Deng Y."/>
            <person name="Parks D.H."/>
            <person name="Jiang X."/>
            <person name="Yin X."/>
            <person name="Woodcroft B.J."/>
            <person name="Tyson G.W."/>
            <person name="Hugenholtz P."/>
            <person name="Polz M.F."/>
            <person name="Zhang T."/>
        </authorList>
    </citation>
    <scope>NUCLEOTIDE SEQUENCE</scope>
    <source>
        <strain evidence="9">HKST-UBA79</strain>
    </source>
</reference>
<dbReference type="Pfam" id="PF02601">
    <property type="entry name" value="Exonuc_VII_L"/>
    <property type="match status" value="1"/>
</dbReference>
<evidence type="ECO:0000256" key="4">
    <source>
        <dbReference type="ARBA" id="ARBA00022839"/>
    </source>
</evidence>
<keyword evidence="4 5" id="KW-0269">Exonuclease</keyword>
<dbReference type="GO" id="GO:0006308">
    <property type="term" value="P:DNA catabolic process"/>
    <property type="evidence" value="ECO:0007669"/>
    <property type="project" value="UniProtKB-UniRule"/>
</dbReference>
<dbReference type="Pfam" id="PF13742">
    <property type="entry name" value="tRNA_anti_2"/>
    <property type="match status" value="1"/>
</dbReference>
<protein>
    <recommendedName>
        <fullName evidence="5">Exodeoxyribonuclease 7 large subunit</fullName>
        <ecNumber evidence="5">3.1.11.6</ecNumber>
    </recommendedName>
    <alternativeName>
        <fullName evidence="5">Exodeoxyribonuclease VII large subunit</fullName>
        <shortName evidence="5">Exonuclease VII large subunit</shortName>
    </alternativeName>
</protein>
<feature type="domain" description="OB-fold nucleic acid binding" evidence="8">
    <location>
        <begin position="10"/>
        <end position="101"/>
    </location>
</feature>
<evidence type="ECO:0000313" key="10">
    <source>
        <dbReference type="Proteomes" id="UP000740557"/>
    </source>
</evidence>
<comment type="catalytic activity">
    <reaction evidence="5 6">
        <text>Exonucleolytic cleavage in either 5'- to 3'- or 3'- to 5'-direction to yield nucleoside 5'-phosphates.</text>
        <dbReference type="EC" id="3.1.11.6"/>
    </reaction>
</comment>
<comment type="subcellular location">
    <subcellularLocation>
        <location evidence="5 6">Cytoplasm</location>
    </subcellularLocation>
</comment>
<proteinExistence type="inferred from homology"/>
<evidence type="ECO:0000256" key="5">
    <source>
        <dbReference type="HAMAP-Rule" id="MF_00378"/>
    </source>
</evidence>